<reference evidence="1" key="1">
    <citation type="submission" date="2022-05" db="EMBL/GenBank/DDBJ databases">
        <title>Draft genome sequence of Clostridium tertium strain CP3 isolated from Peru.</title>
        <authorList>
            <person name="Hurtado R."/>
            <person name="Lima L."/>
            <person name="Sousa T."/>
            <person name="Jaiswal A.K."/>
            <person name="Tiwari S."/>
            <person name="Maturrano L."/>
            <person name="Brenig B."/>
            <person name="Azevedo V."/>
        </authorList>
    </citation>
    <scope>NUCLEOTIDE SEQUENCE</scope>
    <source>
        <strain evidence="1">CP3</strain>
    </source>
</reference>
<comment type="caution">
    <text evidence="1">The sequence shown here is derived from an EMBL/GenBank/DDBJ whole genome shotgun (WGS) entry which is preliminary data.</text>
</comment>
<proteinExistence type="predicted"/>
<protein>
    <submittedName>
        <fullName evidence="1">Uncharacterized protein</fullName>
    </submittedName>
</protein>
<evidence type="ECO:0000313" key="2">
    <source>
        <dbReference type="Proteomes" id="UP001141183"/>
    </source>
</evidence>
<evidence type="ECO:0000313" key="1">
    <source>
        <dbReference type="EMBL" id="MDC4239398.1"/>
    </source>
</evidence>
<dbReference type="RefSeq" id="WP_097034093.1">
    <property type="nucleotide sequence ID" value="NZ_CAXSLY010000019.1"/>
</dbReference>
<dbReference type="Proteomes" id="UP001141183">
    <property type="component" value="Unassembled WGS sequence"/>
</dbReference>
<dbReference type="InterPro" id="IPR012338">
    <property type="entry name" value="Beta-lactam/transpept-like"/>
</dbReference>
<dbReference type="EMBL" id="JAMRYU010000003">
    <property type="protein sequence ID" value="MDC4239398.1"/>
    <property type="molecule type" value="Genomic_DNA"/>
</dbReference>
<organism evidence="1 2">
    <name type="scientific">Clostridium tertium</name>
    <dbReference type="NCBI Taxonomy" id="1559"/>
    <lineage>
        <taxon>Bacteria</taxon>
        <taxon>Bacillati</taxon>
        <taxon>Bacillota</taxon>
        <taxon>Clostridia</taxon>
        <taxon>Eubacteriales</taxon>
        <taxon>Clostridiaceae</taxon>
        <taxon>Clostridium</taxon>
    </lineage>
</organism>
<sequence>MMMVNKGEYNGKRILDRKTIEFMAQDRLASDQNMDPKKNVVCMCFIQRCDSRVTPIVRKLRMATYAAVE</sequence>
<name>A0A9X3XI42_9CLOT</name>
<accession>A0A9X3XI42</accession>
<gene>
    <name evidence="1" type="ORF">NE398_04340</name>
</gene>
<dbReference type="Gene3D" id="3.40.710.10">
    <property type="entry name" value="DD-peptidase/beta-lactamase superfamily"/>
    <property type="match status" value="1"/>
</dbReference>
<dbReference type="AlphaFoldDB" id="A0A9X3XI42"/>
<keyword evidence="2" id="KW-1185">Reference proteome</keyword>